<protein>
    <submittedName>
        <fullName evidence="1">Uncharacterized protein</fullName>
    </submittedName>
</protein>
<keyword evidence="2" id="KW-1185">Reference proteome</keyword>
<dbReference type="AlphaFoldDB" id="A0A4P6HPU3"/>
<sequence length="69" mass="7771">MNTSLHSDYKGFSIDLTPRGDYCATFAVDIRDGEGRVLHHLGVAGNTETRAVERGRELIDFELAYDRLQ</sequence>
<proteinExistence type="predicted"/>
<reference evidence="1 2" key="1">
    <citation type="submission" date="2018-02" db="EMBL/GenBank/DDBJ databases">
        <title>Genome sequence of Desulfovibrio carbinolicus DSM 3852.</title>
        <authorList>
            <person name="Wilbanks E."/>
            <person name="Skennerton C.T."/>
            <person name="Orphan V.J."/>
        </authorList>
    </citation>
    <scope>NUCLEOTIDE SEQUENCE [LARGE SCALE GENOMIC DNA]</scope>
    <source>
        <strain evidence="1 2">DSM 3852</strain>
    </source>
</reference>
<name>A0A4P6HPU3_9BACT</name>
<accession>A0A4P6HPU3</accession>
<dbReference type="RefSeq" id="WP_129351538.1">
    <property type="nucleotide sequence ID" value="NZ_CP026538.1"/>
</dbReference>
<dbReference type="EMBL" id="CP026538">
    <property type="protein sequence ID" value="QAZ67198.1"/>
    <property type="molecule type" value="Genomic_DNA"/>
</dbReference>
<dbReference type="Proteomes" id="UP000293296">
    <property type="component" value="Chromosome"/>
</dbReference>
<organism evidence="1 2">
    <name type="scientific">Solidesulfovibrio carbinolicus</name>
    <dbReference type="NCBI Taxonomy" id="296842"/>
    <lineage>
        <taxon>Bacteria</taxon>
        <taxon>Pseudomonadati</taxon>
        <taxon>Thermodesulfobacteriota</taxon>
        <taxon>Desulfovibrionia</taxon>
        <taxon>Desulfovibrionales</taxon>
        <taxon>Desulfovibrionaceae</taxon>
        <taxon>Solidesulfovibrio</taxon>
    </lineage>
</organism>
<evidence type="ECO:0000313" key="1">
    <source>
        <dbReference type="EMBL" id="QAZ67198.1"/>
    </source>
</evidence>
<evidence type="ECO:0000313" key="2">
    <source>
        <dbReference type="Proteomes" id="UP000293296"/>
    </source>
</evidence>
<dbReference type="OrthoDB" id="5459117at2"/>
<gene>
    <name evidence="1" type="ORF">C3Y92_08130</name>
</gene>
<dbReference type="KEGG" id="dcb:C3Y92_08130"/>